<dbReference type="InterPro" id="IPR001810">
    <property type="entry name" value="F-box_dom"/>
</dbReference>
<dbReference type="AlphaFoldDB" id="A0A3M7J688"/>
<evidence type="ECO:0000256" key="2">
    <source>
        <dbReference type="SAM" id="Phobius"/>
    </source>
</evidence>
<dbReference type="VEuPathDB" id="FungiDB:BTJ68_12511"/>
<dbReference type="Proteomes" id="UP000281677">
    <property type="component" value="Unassembled WGS sequence"/>
</dbReference>
<protein>
    <recommendedName>
        <fullName evidence="7">F-box domain-containing protein</fullName>
    </recommendedName>
</protein>
<organism evidence="5 6">
    <name type="scientific">Hortaea werneckii</name>
    <name type="common">Black yeast</name>
    <name type="synonym">Cladosporium werneckii</name>
    <dbReference type="NCBI Taxonomy" id="91943"/>
    <lineage>
        <taxon>Eukaryota</taxon>
        <taxon>Fungi</taxon>
        <taxon>Dikarya</taxon>
        <taxon>Ascomycota</taxon>
        <taxon>Pezizomycotina</taxon>
        <taxon>Dothideomycetes</taxon>
        <taxon>Dothideomycetidae</taxon>
        <taxon>Mycosphaerellales</taxon>
        <taxon>Teratosphaeriaceae</taxon>
        <taxon>Hortaea</taxon>
    </lineage>
</organism>
<dbReference type="EMBL" id="QWIT01000048">
    <property type="protein sequence ID" value="RMZ33281.1"/>
    <property type="molecule type" value="Genomic_DNA"/>
</dbReference>
<feature type="region of interest" description="Disordered" evidence="1">
    <location>
        <begin position="160"/>
        <end position="229"/>
    </location>
</feature>
<feature type="region of interest" description="Disordered" evidence="1">
    <location>
        <begin position="366"/>
        <end position="417"/>
    </location>
</feature>
<evidence type="ECO:0000313" key="5">
    <source>
        <dbReference type="EMBL" id="RMZ33281.1"/>
    </source>
</evidence>
<dbReference type="PROSITE" id="PS51725">
    <property type="entry name" value="ABM"/>
    <property type="match status" value="1"/>
</dbReference>
<accession>A0A3M7J688</accession>
<dbReference type="Pfam" id="PF03992">
    <property type="entry name" value="ABM"/>
    <property type="match status" value="1"/>
</dbReference>
<sequence>MTELQEPANQPSLLALPAELLLHIFTYLSPLDLGSAAQTCHGLLCHAYDDALWQPLVSSNIHQPLSSPVPCHTFRDLYLSHHPHWFLPRYRVWFADSQPSGKLLIARYNSAKGSIEAHAVVAQRGHHTLDFWDKDREVIIHSFNPHVSLSLHQPVLKLDVDSPRTSDQPQNNPSDRGYAPPSRYNKEAAMTEQTRLWPPLRLPAKSRTRNDSGSGFLSSGHRPSRLSEVSQHHFRLRKWVEYTGRRSTPTLLPFNSPNGLSAALGLNNGPSPGSPGSPPAFFAAGLPSTERGGLSIRMPEDITTYATLPPESYMPRPGKEWQGIWCGDYSGHGCEFLLITQPDEKDTRPLPEGMDWLRGWFGEAAGNGRQRRESGGSDEGSESSWVSARESPSQEEGDGTSHSSRPTVRRLRNEDPRDVAARQIAALAHRAEAEATDEERAAALLFAEGLLQPHEVLDGFTEGEASPSASSSSAAQAVPSSSRAVEAPTDEFTDYNDAPSGRLEAIKLTGDPNIPRCEYTFIAPDIGHKGFVRVCDEEMFKGARVVRSAGHIAGRGFISDQYTPSQLIMASAGSEVNTSLPQLAINTLNSMRQDGIALFCTLHPASSEKAERCLNVLRTSAREYYRTPRANCTAWSYFTPLQSKKPKSINSHPIICGLEIYTTKAALQSQVDDPVYFQRYHEIVRQENLYAKPEELVAWYPAGGSLARDSSACGNEDGMLVSVTRMTARKSFDDLMRILRPFVDSVTETEPEVLTYAIFRRPKAPKELLLIVRYQNRKALKGHLEAPQHTDVVENLSKALESDITQSTTLWKEVPDSFVNNGIEYGKSTRAILGFLAVNLLFIILAGVVLAVVMIAKNPIESEETNNDDYDSDIGGRNLETSIQRFVQKPYGMSLFKVFATACGFMWIINLWNMVLIKIVPSFNMRFNVMDTYLAAMLPPAFGLLEATVLATSESMIGTGDLAAVWQPWELTVHHLGDATALGLVMKIVADFGCVEV</sequence>
<proteinExistence type="predicted"/>
<feature type="transmembrane region" description="Helical" evidence="2">
    <location>
        <begin position="894"/>
        <end position="912"/>
    </location>
</feature>
<name>A0A3M7J688_HORWE</name>
<evidence type="ECO:0008006" key="7">
    <source>
        <dbReference type="Google" id="ProtNLM"/>
    </source>
</evidence>
<dbReference type="PROSITE" id="PS50181">
    <property type="entry name" value="FBOX"/>
    <property type="match status" value="1"/>
</dbReference>
<evidence type="ECO:0000313" key="6">
    <source>
        <dbReference type="Proteomes" id="UP000281677"/>
    </source>
</evidence>
<dbReference type="PANTHER" id="PTHR14381">
    <property type="entry name" value="DACTYLIN"/>
    <property type="match status" value="1"/>
</dbReference>
<dbReference type="Pfam" id="PF12014">
    <property type="entry name" value="Cyclin_D1_bind"/>
    <property type="match status" value="1"/>
</dbReference>
<dbReference type="VEuPathDB" id="FungiDB:BTJ68_03672"/>
<dbReference type="UniPathway" id="UPA00143"/>
<dbReference type="GO" id="GO:0031146">
    <property type="term" value="P:SCF-dependent proteasomal ubiquitin-dependent protein catabolic process"/>
    <property type="evidence" value="ECO:0007669"/>
    <property type="project" value="TreeGrafter"/>
</dbReference>
<dbReference type="Pfam" id="PF12937">
    <property type="entry name" value="F-box-like"/>
    <property type="match status" value="1"/>
</dbReference>
<feature type="domain" description="F-box" evidence="3">
    <location>
        <begin position="10"/>
        <end position="56"/>
    </location>
</feature>
<dbReference type="GO" id="GO:0019005">
    <property type="term" value="C:SCF ubiquitin ligase complex"/>
    <property type="evidence" value="ECO:0007669"/>
    <property type="project" value="TreeGrafter"/>
</dbReference>
<dbReference type="Gene3D" id="3.30.70.100">
    <property type="match status" value="1"/>
</dbReference>
<dbReference type="SUPFAM" id="SSF54909">
    <property type="entry name" value="Dimeric alpha+beta barrel"/>
    <property type="match status" value="1"/>
</dbReference>
<dbReference type="InterPro" id="IPR011008">
    <property type="entry name" value="Dimeric_a/b-barrel"/>
</dbReference>
<feature type="region of interest" description="Disordered" evidence="1">
    <location>
        <begin position="460"/>
        <end position="498"/>
    </location>
</feature>
<keyword evidence="2" id="KW-1133">Transmembrane helix</keyword>
<keyword evidence="2" id="KW-0472">Membrane</keyword>
<dbReference type="GO" id="GO:0016567">
    <property type="term" value="P:protein ubiquitination"/>
    <property type="evidence" value="ECO:0007669"/>
    <property type="project" value="UniProtKB-UniPathway"/>
</dbReference>
<reference evidence="5 6" key="1">
    <citation type="journal article" date="2018" name="BMC Genomics">
        <title>Genomic evidence for intraspecific hybridization in a clonal and extremely halotolerant yeast.</title>
        <authorList>
            <person name="Gostincar C."/>
            <person name="Stajich J.E."/>
            <person name="Zupancic J."/>
            <person name="Zalar P."/>
            <person name="Gunde-Cimerman N."/>
        </authorList>
    </citation>
    <scope>NUCLEOTIDE SEQUENCE [LARGE SCALE GENOMIC DNA]</scope>
    <source>
        <strain evidence="5 6">EXF-120</strain>
    </source>
</reference>
<evidence type="ECO:0000256" key="1">
    <source>
        <dbReference type="SAM" id="MobiDB-lite"/>
    </source>
</evidence>
<gene>
    <name evidence="5" type="ORF">D0859_02583</name>
</gene>
<feature type="domain" description="ABM" evidence="4">
    <location>
        <begin position="720"/>
        <end position="810"/>
    </location>
</feature>
<comment type="caution">
    <text evidence="5">The sequence shown here is derived from an EMBL/GenBank/DDBJ whole genome shotgun (WGS) entry which is preliminary data.</text>
</comment>
<feature type="compositionally biased region" description="Low complexity" evidence="1">
    <location>
        <begin position="465"/>
        <end position="485"/>
    </location>
</feature>
<dbReference type="InterPro" id="IPR036047">
    <property type="entry name" value="F-box-like_dom_sf"/>
</dbReference>
<evidence type="ECO:0000259" key="4">
    <source>
        <dbReference type="PROSITE" id="PS51725"/>
    </source>
</evidence>
<dbReference type="PANTHER" id="PTHR14381:SF1">
    <property type="entry name" value="F-BOX_WD REPEAT-CONTAINING PROTEIN 4"/>
    <property type="match status" value="1"/>
</dbReference>
<feature type="transmembrane region" description="Helical" evidence="2">
    <location>
        <begin position="831"/>
        <end position="856"/>
    </location>
</feature>
<dbReference type="Gene3D" id="1.20.1280.50">
    <property type="match status" value="1"/>
</dbReference>
<dbReference type="OrthoDB" id="722566at2759"/>
<dbReference type="InterPro" id="IPR007138">
    <property type="entry name" value="ABM_dom"/>
</dbReference>
<dbReference type="SUPFAM" id="SSF81383">
    <property type="entry name" value="F-box domain"/>
    <property type="match status" value="1"/>
</dbReference>
<keyword evidence="2" id="KW-0812">Transmembrane</keyword>
<evidence type="ECO:0000259" key="3">
    <source>
        <dbReference type="PROSITE" id="PS50181"/>
    </source>
</evidence>
<dbReference type="InterPro" id="IPR052301">
    <property type="entry name" value="SCF_F-box/WD-repeat"/>
</dbReference>
<feature type="compositionally biased region" description="Polar residues" evidence="1">
    <location>
        <begin position="165"/>
        <end position="174"/>
    </location>
</feature>